<reference evidence="1" key="2">
    <citation type="submission" date="2023-05" db="EMBL/GenBank/DDBJ databases">
        <authorList>
            <consortium name="Lawrence Berkeley National Laboratory"/>
            <person name="Steindorff A."/>
            <person name="Hensen N."/>
            <person name="Bonometti L."/>
            <person name="Westerberg I."/>
            <person name="Brannstrom I.O."/>
            <person name="Guillou S."/>
            <person name="Cros-Aarteil S."/>
            <person name="Calhoun S."/>
            <person name="Haridas S."/>
            <person name="Kuo A."/>
            <person name="Mondo S."/>
            <person name="Pangilinan J."/>
            <person name="Riley R."/>
            <person name="Labutti K."/>
            <person name="Andreopoulos B."/>
            <person name="Lipzen A."/>
            <person name="Chen C."/>
            <person name="Yanf M."/>
            <person name="Daum C."/>
            <person name="Ng V."/>
            <person name="Clum A."/>
            <person name="Ohm R."/>
            <person name="Martin F."/>
            <person name="Silar P."/>
            <person name="Natvig D."/>
            <person name="Lalanne C."/>
            <person name="Gautier V."/>
            <person name="Ament-Velasquez S.L."/>
            <person name="Kruys A."/>
            <person name="Hutchinson M.I."/>
            <person name="Powell A.J."/>
            <person name="Barry K."/>
            <person name="Miller A.N."/>
            <person name="Grigoriev I.V."/>
            <person name="Debuchy R."/>
            <person name="Gladieux P."/>
            <person name="Thoren M.H."/>
            <person name="Johannesson H."/>
        </authorList>
    </citation>
    <scope>NUCLEOTIDE SEQUENCE</scope>
    <source>
        <strain evidence="1">CBS 731.68</strain>
    </source>
</reference>
<reference evidence="1" key="1">
    <citation type="journal article" date="2023" name="Mol. Phylogenet. Evol.">
        <title>Genome-scale phylogeny and comparative genomics of the fungal order Sordariales.</title>
        <authorList>
            <person name="Hensen N."/>
            <person name="Bonometti L."/>
            <person name="Westerberg I."/>
            <person name="Brannstrom I.O."/>
            <person name="Guillou S."/>
            <person name="Cros-Aarteil S."/>
            <person name="Calhoun S."/>
            <person name="Haridas S."/>
            <person name="Kuo A."/>
            <person name="Mondo S."/>
            <person name="Pangilinan J."/>
            <person name="Riley R."/>
            <person name="LaButti K."/>
            <person name="Andreopoulos B."/>
            <person name="Lipzen A."/>
            <person name="Chen C."/>
            <person name="Yan M."/>
            <person name="Daum C."/>
            <person name="Ng V."/>
            <person name="Clum A."/>
            <person name="Steindorff A."/>
            <person name="Ohm R.A."/>
            <person name="Martin F."/>
            <person name="Silar P."/>
            <person name="Natvig D.O."/>
            <person name="Lalanne C."/>
            <person name="Gautier V."/>
            <person name="Ament-Velasquez S.L."/>
            <person name="Kruys A."/>
            <person name="Hutchinson M.I."/>
            <person name="Powell A.J."/>
            <person name="Barry K."/>
            <person name="Miller A.N."/>
            <person name="Grigoriev I.V."/>
            <person name="Debuchy R."/>
            <person name="Gladieux P."/>
            <person name="Hiltunen Thoren M."/>
            <person name="Johannesson H."/>
        </authorList>
    </citation>
    <scope>NUCLEOTIDE SEQUENCE</scope>
    <source>
        <strain evidence="1">CBS 731.68</strain>
    </source>
</reference>
<protein>
    <submittedName>
        <fullName evidence="1">Uncharacterized protein</fullName>
    </submittedName>
</protein>
<name>A0AAN6U4D7_9PEZI</name>
<evidence type="ECO:0000313" key="2">
    <source>
        <dbReference type="Proteomes" id="UP001302602"/>
    </source>
</evidence>
<proteinExistence type="predicted"/>
<dbReference type="EMBL" id="MU853225">
    <property type="protein sequence ID" value="KAK4125954.1"/>
    <property type="molecule type" value="Genomic_DNA"/>
</dbReference>
<dbReference type="Proteomes" id="UP001302602">
    <property type="component" value="Unassembled WGS sequence"/>
</dbReference>
<accession>A0AAN6U4D7</accession>
<sequence length="121" mass="13343">MRTRPERLKASVCRAICARLLAFPSPLFCHETTPSLSGWGRQYRAESGTVACQPAKWLYFFFDITGPSESVRGKELYSNCYSNDPAADTPATQVDYGGLTQHSLLLAAARRCAVLCCGYLL</sequence>
<evidence type="ECO:0000313" key="1">
    <source>
        <dbReference type="EMBL" id="KAK4125954.1"/>
    </source>
</evidence>
<organism evidence="1 2">
    <name type="scientific">Parathielavia appendiculata</name>
    <dbReference type="NCBI Taxonomy" id="2587402"/>
    <lineage>
        <taxon>Eukaryota</taxon>
        <taxon>Fungi</taxon>
        <taxon>Dikarya</taxon>
        <taxon>Ascomycota</taxon>
        <taxon>Pezizomycotina</taxon>
        <taxon>Sordariomycetes</taxon>
        <taxon>Sordariomycetidae</taxon>
        <taxon>Sordariales</taxon>
        <taxon>Chaetomiaceae</taxon>
        <taxon>Parathielavia</taxon>
    </lineage>
</organism>
<keyword evidence="2" id="KW-1185">Reference proteome</keyword>
<dbReference type="RefSeq" id="XP_062649725.1">
    <property type="nucleotide sequence ID" value="XM_062792394.1"/>
</dbReference>
<comment type="caution">
    <text evidence="1">The sequence shown here is derived from an EMBL/GenBank/DDBJ whole genome shotgun (WGS) entry which is preliminary data.</text>
</comment>
<dbReference type="GeneID" id="87829163"/>
<dbReference type="AlphaFoldDB" id="A0AAN6U4D7"/>
<gene>
    <name evidence="1" type="ORF">N657DRAFT_642711</name>
</gene>